<keyword evidence="6" id="KW-1185">Reference proteome</keyword>
<reference evidence="5" key="1">
    <citation type="submission" date="2020-12" db="EMBL/GenBank/DDBJ databases">
        <title>Clostridium thailandense sp. nov., a novel acetogenic bacterium isolated from peat land soil in Thailand.</title>
        <authorList>
            <person name="Chaikitkaew S."/>
            <person name="Birkeland N.K."/>
        </authorList>
    </citation>
    <scope>NUCLEOTIDE SEQUENCE</scope>
    <source>
        <strain evidence="5">DSM 17425</strain>
    </source>
</reference>
<dbReference type="SMART" id="SM00086">
    <property type="entry name" value="PAC"/>
    <property type="match status" value="1"/>
</dbReference>
<dbReference type="Pfam" id="PF00563">
    <property type="entry name" value="EAL"/>
    <property type="match status" value="1"/>
</dbReference>
<dbReference type="NCBIfam" id="TIGR00254">
    <property type="entry name" value="GGDEF"/>
    <property type="match status" value="1"/>
</dbReference>
<dbReference type="Proteomes" id="UP000622687">
    <property type="component" value="Unassembled WGS sequence"/>
</dbReference>
<dbReference type="Pfam" id="PF00990">
    <property type="entry name" value="GGDEF"/>
    <property type="match status" value="1"/>
</dbReference>
<dbReference type="Gene3D" id="3.30.450.20">
    <property type="entry name" value="PAS domain"/>
    <property type="match status" value="1"/>
</dbReference>
<dbReference type="RefSeq" id="WP_211145124.1">
    <property type="nucleotide sequence ID" value="NZ_JAEEGB010000059.1"/>
</dbReference>
<dbReference type="InterPro" id="IPR035965">
    <property type="entry name" value="PAS-like_dom_sf"/>
</dbReference>
<dbReference type="PROSITE" id="PS50883">
    <property type="entry name" value="EAL"/>
    <property type="match status" value="1"/>
</dbReference>
<gene>
    <name evidence="5" type="ORF">I6U51_24350</name>
</gene>
<comment type="caution">
    <text evidence="5">The sequence shown here is derived from an EMBL/GenBank/DDBJ whole genome shotgun (WGS) entry which is preliminary data.</text>
</comment>
<dbReference type="InterPro" id="IPR043128">
    <property type="entry name" value="Rev_trsase/Diguanyl_cyclase"/>
</dbReference>
<dbReference type="CDD" id="cd00130">
    <property type="entry name" value="PAS"/>
    <property type="match status" value="1"/>
</dbReference>
<dbReference type="PANTHER" id="PTHR44757">
    <property type="entry name" value="DIGUANYLATE CYCLASE DGCP"/>
    <property type="match status" value="1"/>
</dbReference>
<dbReference type="InterPro" id="IPR001610">
    <property type="entry name" value="PAC"/>
</dbReference>
<evidence type="ECO:0000259" key="1">
    <source>
        <dbReference type="PROSITE" id="PS50112"/>
    </source>
</evidence>
<dbReference type="InterPro" id="IPR013655">
    <property type="entry name" value="PAS_fold_3"/>
</dbReference>
<dbReference type="Gene3D" id="3.30.70.270">
    <property type="match status" value="1"/>
</dbReference>
<feature type="domain" description="EAL" evidence="3">
    <location>
        <begin position="314"/>
        <end position="568"/>
    </location>
</feature>
<dbReference type="SUPFAM" id="SSF55785">
    <property type="entry name" value="PYP-like sensor domain (PAS domain)"/>
    <property type="match status" value="1"/>
</dbReference>
<accession>A0A934I125</accession>
<dbReference type="PROSITE" id="PS50887">
    <property type="entry name" value="GGDEF"/>
    <property type="match status" value="1"/>
</dbReference>
<feature type="domain" description="PAS" evidence="1">
    <location>
        <begin position="18"/>
        <end position="87"/>
    </location>
</feature>
<sequence length="569" mass="66025">MELRINEILSIEKTSNFDLEEYRTILCSSKYGLWKWDILSSKIYFSRECFELLGYSENNIYNSLTQLIHKDDIKEFFATINNNIKDKIDIFDFECRLIRYDGNCIWSFIEAKFFYNKYGKITKMLGSITDITHRKTWEKKLYSIAYYDNLTKLPNSNMLQSDLEKLCSGDIVFSTICMNIDDFKTINNTLGHDVGDKYLEKISKLLKNFCSDNCSVYRQSGDEFVFLLKGVDKIELIEHFVDLVQKTLTSNTFQINDNQLGITTTIGVSIFPKHSTLPYELLRFSSNAMYFAKNFAKSTYIIYSHNISLKALEKSKFENNLRLALINNEFQVYYQPQVNIKTGKLIGMEALLRWIKPDGTKIMPSEFIPIAEDIGLILPLGEFVLRQACRQTKFWHAKYSYPLKISVNISEKQLENKNFIDIVSNVLTETEFNPKYLELEITESTAIKDINNIVILLNKLKDINVKIALDDFGTGYSSLSYLKELPLNTIKIDKSFIDNIEYDKKKKAIMKSVAILSHDIDLNIICEGVETENQLEFLKSINCDEVQGYYFGKPLSVEDFETNFLIQGY</sequence>
<dbReference type="PROSITE" id="PS50113">
    <property type="entry name" value="PAC"/>
    <property type="match status" value="1"/>
</dbReference>
<dbReference type="Gene3D" id="3.20.20.450">
    <property type="entry name" value="EAL domain"/>
    <property type="match status" value="1"/>
</dbReference>
<evidence type="ECO:0000313" key="5">
    <source>
        <dbReference type="EMBL" id="MBI6875794.1"/>
    </source>
</evidence>
<dbReference type="SMART" id="SM00052">
    <property type="entry name" value="EAL"/>
    <property type="match status" value="1"/>
</dbReference>
<dbReference type="InterPro" id="IPR000160">
    <property type="entry name" value="GGDEF_dom"/>
</dbReference>
<evidence type="ECO:0000259" key="2">
    <source>
        <dbReference type="PROSITE" id="PS50113"/>
    </source>
</evidence>
<name>A0A934I125_9CLOT</name>
<dbReference type="NCBIfam" id="TIGR00229">
    <property type="entry name" value="sensory_box"/>
    <property type="match status" value="1"/>
</dbReference>
<dbReference type="FunFam" id="3.20.20.450:FF:000001">
    <property type="entry name" value="Cyclic di-GMP phosphodiesterase yahA"/>
    <property type="match status" value="1"/>
</dbReference>
<evidence type="ECO:0000313" key="6">
    <source>
        <dbReference type="Proteomes" id="UP000622687"/>
    </source>
</evidence>
<dbReference type="SUPFAM" id="SSF141868">
    <property type="entry name" value="EAL domain-like"/>
    <property type="match status" value="1"/>
</dbReference>
<dbReference type="InterPro" id="IPR000014">
    <property type="entry name" value="PAS"/>
</dbReference>
<dbReference type="CDD" id="cd01949">
    <property type="entry name" value="GGDEF"/>
    <property type="match status" value="1"/>
</dbReference>
<dbReference type="PANTHER" id="PTHR44757:SF2">
    <property type="entry name" value="BIOFILM ARCHITECTURE MAINTENANCE PROTEIN MBAA"/>
    <property type="match status" value="1"/>
</dbReference>
<evidence type="ECO:0000259" key="4">
    <source>
        <dbReference type="PROSITE" id="PS50887"/>
    </source>
</evidence>
<dbReference type="SMART" id="SM00091">
    <property type="entry name" value="PAS"/>
    <property type="match status" value="1"/>
</dbReference>
<dbReference type="SMART" id="SM00267">
    <property type="entry name" value="GGDEF"/>
    <property type="match status" value="1"/>
</dbReference>
<dbReference type="InterPro" id="IPR029787">
    <property type="entry name" value="Nucleotide_cyclase"/>
</dbReference>
<dbReference type="InterPro" id="IPR001633">
    <property type="entry name" value="EAL_dom"/>
</dbReference>
<dbReference type="Pfam" id="PF08447">
    <property type="entry name" value="PAS_3"/>
    <property type="match status" value="1"/>
</dbReference>
<organism evidence="5 6">
    <name type="scientific">Clostridium aciditolerans</name>
    <dbReference type="NCBI Taxonomy" id="339861"/>
    <lineage>
        <taxon>Bacteria</taxon>
        <taxon>Bacillati</taxon>
        <taxon>Bacillota</taxon>
        <taxon>Clostridia</taxon>
        <taxon>Eubacteriales</taxon>
        <taxon>Clostridiaceae</taxon>
        <taxon>Clostridium</taxon>
    </lineage>
</organism>
<dbReference type="InterPro" id="IPR000700">
    <property type="entry name" value="PAS-assoc_C"/>
</dbReference>
<feature type="domain" description="PAC" evidence="2">
    <location>
        <begin position="91"/>
        <end position="143"/>
    </location>
</feature>
<dbReference type="InterPro" id="IPR035919">
    <property type="entry name" value="EAL_sf"/>
</dbReference>
<dbReference type="EMBL" id="JAEEGB010000059">
    <property type="protein sequence ID" value="MBI6875794.1"/>
    <property type="molecule type" value="Genomic_DNA"/>
</dbReference>
<dbReference type="InterPro" id="IPR052155">
    <property type="entry name" value="Biofilm_reg_signaling"/>
</dbReference>
<dbReference type="AlphaFoldDB" id="A0A934I125"/>
<evidence type="ECO:0000259" key="3">
    <source>
        <dbReference type="PROSITE" id="PS50883"/>
    </source>
</evidence>
<dbReference type="PROSITE" id="PS50112">
    <property type="entry name" value="PAS"/>
    <property type="match status" value="1"/>
</dbReference>
<dbReference type="CDD" id="cd01948">
    <property type="entry name" value="EAL"/>
    <property type="match status" value="1"/>
</dbReference>
<dbReference type="SUPFAM" id="SSF55073">
    <property type="entry name" value="Nucleotide cyclase"/>
    <property type="match status" value="1"/>
</dbReference>
<feature type="domain" description="GGDEF" evidence="4">
    <location>
        <begin position="171"/>
        <end position="305"/>
    </location>
</feature>
<protein>
    <submittedName>
        <fullName evidence="5">GGDEF and EAL domain-containing protein</fullName>
    </submittedName>
</protein>
<proteinExistence type="predicted"/>